<keyword evidence="2" id="KW-0238">DNA-binding</keyword>
<evidence type="ECO:0000256" key="1">
    <source>
        <dbReference type="ARBA" id="ARBA00023015"/>
    </source>
</evidence>
<dbReference type="PANTHER" id="PTHR44846:SF17">
    <property type="entry name" value="GNTR-FAMILY TRANSCRIPTIONAL REGULATOR"/>
    <property type="match status" value="1"/>
</dbReference>
<keyword evidence="3" id="KW-0804">Transcription</keyword>
<dbReference type="Pfam" id="PF00392">
    <property type="entry name" value="GntR"/>
    <property type="match status" value="1"/>
</dbReference>
<dbReference type="SUPFAM" id="SSF46785">
    <property type="entry name" value="Winged helix' DNA-binding domain"/>
    <property type="match status" value="1"/>
</dbReference>
<dbReference type="GO" id="GO:0003677">
    <property type="term" value="F:DNA binding"/>
    <property type="evidence" value="ECO:0007669"/>
    <property type="project" value="UniProtKB-KW"/>
</dbReference>
<organism evidence="6 7">
    <name type="scientific">Dactylosporangium sucinum</name>
    <dbReference type="NCBI Taxonomy" id="1424081"/>
    <lineage>
        <taxon>Bacteria</taxon>
        <taxon>Bacillati</taxon>
        <taxon>Actinomycetota</taxon>
        <taxon>Actinomycetes</taxon>
        <taxon>Micromonosporales</taxon>
        <taxon>Micromonosporaceae</taxon>
        <taxon>Dactylosporangium</taxon>
    </lineage>
</organism>
<dbReference type="EMBL" id="BMPI01000033">
    <property type="protein sequence ID" value="GGM51020.1"/>
    <property type="molecule type" value="Genomic_DNA"/>
</dbReference>
<dbReference type="InterPro" id="IPR036390">
    <property type="entry name" value="WH_DNA-bd_sf"/>
</dbReference>
<dbReference type="PROSITE" id="PS50949">
    <property type="entry name" value="HTH_GNTR"/>
    <property type="match status" value="1"/>
</dbReference>
<feature type="domain" description="HTH gntR-type" evidence="5">
    <location>
        <begin position="19"/>
        <end position="87"/>
    </location>
</feature>
<comment type="caution">
    <text evidence="6">The sequence shown here is derived from an EMBL/GenBank/DDBJ whole genome shotgun (WGS) entry which is preliminary data.</text>
</comment>
<gene>
    <name evidence="6" type="ORF">GCM10007977_061030</name>
</gene>
<dbReference type="PRINTS" id="PR00035">
    <property type="entry name" value="HTHGNTR"/>
</dbReference>
<dbReference type="InterPro" id="IPR050679">
    <property type="entry name" value="Bact_HTH_transcr_reg"/>
</dbReference>
<dbReference type="InterPro" id="IPR000524">
    <property type="entry name" value="Tscrpt_reg_HTH_GntR"/>
</dbReference>
<evidence type="ECO:0000313" key="6">
    <source>
        <dbReference type="EMBL" id="GGM51020.1"/>
    </source>
</evidence>
<reference evidence="6" key="1">
    <citation type="journal article" date="2014" name="Int. J. Syst. Evol. Microbiol.">
        <title>Complete genome sequence of Corynebacterium casei LMG S-19264T (=DSM 44701T), isolated from a smear-ripened cheese.</title>
        <authorList>
            <consortium name="US DOE Joint Genome Institute (JGI-PGF)"/>
            <person name="Walter F."/>
            <person name="Albersmeier A."/>
            <person name="Kalinowski J."/>
            <person name="Ruckert C."/>
        </authorList>
    </citation>
    <scope>NUCLEOTIDE SEQUENCE</scope>
    <source>
        <strain evidence="6">JCM 19831</strain>
    </source>
</reference>
<sequence length="290" mass="32143">MRVNANADSLDGLDPDDPRPASQQIANVLRAAILTRRFQPGERLPSQNELAERYGVARETVKSALRILRDERLVVSRQGSGAFVRAQTERPVGLRPHIEAAFERKHVSIDFAGFSSETLHGALTEPLDKIRAGRLTPESIAVRILIPDHSQPAAVPSRADEQPDDPAVRARADRISRRHAEAITDSVRELGDLGLVQSATAEVRQHGTAALFKVYIINNTEAFFGFYPVVRHTVTIDKQSVPIFDVLGKDVPLFHFATGDEDDDMPALYVQQARAWFDSVWTTIAREPDA</sequence>
<name>A0A917U232_9ACTN</name>
<evidence type="ECO:0000259" key="5">
    <source>
        <dbReference type="PROSITE" id="PS50949"/>
    </source>
</evidence>
<dbReference type="GO" id="GO:0045892">
    <property type="term" value="P:negative regulation of DNA-templated transcription"/>
    <property type="evidence" value="ECO:0007669"/>
    <property type="project" value="TreeGrafter"/>
</dbReference>
<dbReference type="SMART" id="SM00345">
    <property type="entry name" value="HTH_GNTR"/>
    <property type="match status" value="1"/>
</dbReference>
<feature type="region of interest" description="Disordered" evidence="4">
    <location>
        <begin position="151"/>
        <end position="170"/>
    </location>
</feature>
<keyword evidence="7" id="KW-1185">Reference proteome</keyword>
<reference evidence="6" key="2">
    <citation type="submission" date="2020-09" db="EMBL/GenBank/DDBJ databases">
        <authorList>
            <person name="Sun Q."/>
            <person name="Ohkuma M."/>
        </authorList>
    </citation>
    <scope>NUCLEOTIDE SEQUENCE</scope>
    <source>
        <strain evidence="6">JCM 19831</strain>
    </source>
</reference>
<feature type="region of interest" description="Disordered" evidence="4">
    <location>
        <begin position="1"/>
        <end position="21"/>
    </location>
</feature>
<evidence type="ECO:0000256" key="2">
    <source>
        <dbReference type="ARBA" id="ARBA00023125"/>
    </source>
</evidence>
<proteinExistence type="predicted"/>
<keyword evidence="1" id="KW-0805">Transcription regulation</keyword>
<dbReference type="CDD" id="cd07377">
    <property type="entry name" value="WHTH_GntR"/>
    <property type="match status" value="1"/>
</dbReference>
<protein>
    <recommendedName>
        <fullName evidence="5">HTH gntR-type domain-containing protein</fullName>
    </recommendedName>
</protein>
<accession>A0A917U232</accession>
<evidence type="ECO:0000256" key="4">
    <source>
        <dbReference type="SAM" id="MobiDB-lite"/>
    </source>
</evidence>
<dbReference type="InterPro" id="IPR036388">
    <property type="entry name" value="WH-like_DNA-bd_sf"/>
</dbReference>
<evidence type="ECO:0000256" key="3">
    <source>
        <dbReference type="ARBA" id="ARBA00023163"/>
    </source>
</evidence>
<dbReference type="Gene3D" id="1.10.10.10">
    <property type="entry name" value="Winged helix-like DNA-binding domain superfamily/Winged helix DNA-binding domain"/>
    <property type="match status" value="1"/>
</dbReference>
<evidence type="ECO:0000313" key="7">
    <source>
        <dbReference type="Proteomes" id="UP000642070"/>
    </source>
</evidence>
<dbReference type="PANTHER" id="PTHR44846">
    <property type="entry name" value="MANNOSYL-D-GLYCERATE TRANSPORT/METABOLISM SYSTEM REPRESSOR MNGR-RELATED"/>
    <property type="match status" value="1"/>
</dbReference>
<dbReference type="GO" id="GO:0003700">
    <property type="term" value="F:DNA-binding transcription factor activity"/>
    <property type="evidence" value="ECO:0007669"/>
    <property type="project" value="InterPro"/>
</dbReference>
<feature type="compositionally biased region" description="Basic and acidic residues" evidence="4">
    <location>
        <begin position="158"/>
        <end position="170"/>
    </location>
</feature>
<dbReference type="AlphaFoldDB" id="A0A917U232"/>
<dbReference type="Proteomes" id="UP000642070">
    <property type="component" value="Unassembled WGS sequence"/>
</dbReference>